<reference evidence="1" key="1">
    <citation type="submission" date="2023-11" db="EMBL/GenBank/DDBJ databases">
        <authorList>
            <person name="Poullet M."/>
        </authorList>
    </citation>
    <scope>NUCLEOTIDE SEQUENCE</scope>
    <source>
        <strain evidence="1">E1834</strain>
    </source>
</reference>
<sequence>MPLQHFFSNLFSSVVFPVFCSCLSKLVYFTPNISRNFFLHVFLQLASSNLFLSCFSLF</sequence>
<keyword evidence="2" id="KW-1185">Reference proteome</keyword>
<evidence type="ECO:0000313" key="1">
    <source>
        <dbReference type="EMBL" id="CAK5084542.1"/>
    </source>
</evidence>
<accession>A0ACB0ZZF1</accession>
<dbReference type="EMBL" id="CAVMJV010000054">
    <property type="protein sequence ID" value="CAK5084542.1"/>
    <property type="molecule type" value="Genomic_DNA"/>
</dbReference>
<gene>
    <name evidence="1" type="ORF">MENTE1834_LOCUS31936</name>
</gene>
<comment type="caution">
    <text evidence="1">The sequence shown here is derived from an EMBL/GenBank/DDBJ whole genome shotgun (WGS) entry which is preliminary data.</text>
</comment>
<organism evidence="1 2">
    <name type="scientific">Meloidogyne enterolobii</name>
    <name type="common">Root-knot nematode worm</name>
    <name type="synonym">Meloidogyne mayaguensis</name>
    <dbReference type="NCBI Taxonomy" id="390850"/>
    <lineage>
        <taxon>Eukaryota</taxon>
        <taxon>Metazoa</taxon>
        <taxon>Ecdysozoa</taxon>
        <taxon>Nematoda</taxon>
        <taxon>Chromadorea</taxon>
        <taxon>Rhabditida</taxon>
        <taxon>Tylenchina</taxon>
        <taxon>Tylenchomorpha</taxon>
        <taxon>Tylenchoidea</taxon>
        <taxon>Meloidogynidae</taxon>
        <taxon>Meloidogyninae</taxon>
        <taxon>Meloidogyne</taxon>
    </lineage>
</organism>
<protein>
    <submittedName>
        <fullName evidence="1">Uncharacterized protein</fullName>
    </submittedName>
</protein>
<proteinExistence type="predicted"/>
<evidence type="ECO:0000313" key="2">
    <source>
        <dbReference type="Proteomes" id="UP001497535"/>
    </source>
</evidence>
<name>A0ACB0ZZF1_MELEN</name>
<dbReference type="Proteomes" id="UP001497535">
    <property type="component" value="Unassembled WGS sequence"/>
</dbReference>